<sequence>MEFSLNKNCFDFLRLFFAFNVLLSHIGELSQDKELFFLQKISNPYLAINGFFVISGFLVAKSYIRTNNLKTYLIKRVKRIIPAYIFVIFFFAIFLSFFSKLSLLEYFSSLQLYRYIGWNLIFLNFMEPCLPGLFQENLLCAVNGSLWTIKVEESFYLILPIIFYFFKKIKYNWIGFIIVYVLSFSFYVYFKFYLDKPIIAKQMPGMLTYFGTGVFIFLYFSKIMKHKVKLLILCSVVSLISYINSFYFLFPISFGFVVILSAYTFSSLNYFGKYGDFTYGLYIFHFPLIQLFKSLKLFEKYNSFLIAFILVLLSVLFAILSWFLIEKRFISRYNDKVLEDAN</sequence>
<feature type="transmembrane region" description="Helical" evidence="1">
    <location>
        <begin position="254"/>
        <end position="272"/>
    </location>
</feature>
<dbReference type="OrthoDB" id="9796461at2"/>
<evidence type="ECO:0000313" key="4">
    <source>
        <dbReference type="Proteomes" id="UP000184232"/>
    </source>
</evidence>
<evidence type="ECO:0000256" key="1">
    <source>
        <dbReference type="SAM" id="Phobius"/>
    </source>
</evidence>
<feature type="transmembrane region" description="Helical" evidence="1">
    <location>
        <begin position="173"/>
        <end position="190"/>
    </location>
</feature>
<dbReference type="STRING" id="683124.SAMN05444337_0899"/>
<dbReference type="GO" id="GO:0000271">
    <property type="term" value="P:polysaccharide biosynthetic process"/>
    <property type="evidence" value="ECO:0007669"/>
    <property type="project" value="TreeGrafter"/>
</dbReference>
<keyword evidence="4" id="KW-1185">Reference proteome</keyword>
<keyword evidence="1" id="KW-1133">Transmembrane helix</keyword>
<keyword evidence="3" id="KW-0378">Hydrolase</keyword>
<dbReference type="Proteomes" id="UP000184232">
    <property type="component" value="Unassembled WGS sequence"/>
</dbReference>
<feature type="transmembrane region" description="Helical" evidence="1">
    <location>
        <begin position="12"/>
        <end position="29"/>
    </location>
</feature>
<keyword evidence="1" id="KW-0472">Membrane</keyword>
<accession>A0A1M6EB33</accession>
<feature type="transmembrane region" description="Helical" evidence="1">
    <location>
        <begin position="202"/>
        <end position="221"/>
    </location>
</feature>
<name>A0A1M6EB33_9FLAO</name>
<keyword evidence="3" id="KW-0012">Acyltransferase</keyword>
<dbReference type="AlphaFoldDB" id="A0A1M6EB33"/>
<dbReference type="InterPro" id="IPR002656">
    <property type="entry name" value="Acyl_transf_3_dom"/>
</dbReference>
<evidence type="ECO:0000313" key="3">
    <source>
        <dbReference type="EMBL" id="SHI82692.1"/>
    </source>
</evidence>
<dbReference type="EMBL" id="FQZH01000001">
    <property type="protein sequence ID" value="SHI82692.1"/>
    <property type="molecule type" value="Genomic_DNA"/>
</dbReference>
<feature type="transmembrane region" description="Helical" evidence="1">
    <location>
        <begin position="80"/>
        <end position="103"/>
    </location>
</feature>
<dbReference type="GO" id="GO:0016787">
    <property type="term" value="F:hydrolase activity"/>
    <property type="evidence" value="ECO:0007669"/>
    <property type="project" value="UniProtKB-KW"/>
</dbReference>
<feature type="transmembrane region" description="Helical" evidence="1">
    <location>
        <begin position="146"/>
        <end position="166"/>
    </location>
</feature>
<feature type="transmembrane region" description="Helical" evidence="1">
    <location>
        <begin position="41"/>
        <end position="60"/>
    </location>
</feature>
<feature type="transmembrane region" description="Helical" evidence="1">
    <location>
        <begin position="304"/>
        <end position="325"/>
    </location>
</feature>
<reference evidence="3 4" key="1">
    <citation type="submission" date="2016-11" db="EMBL/GenBank/DDBJ databases">
        <authorList>
            <person name="Jaros S."/>
            <person name="Januszkiewicz K."/>
            <person name="Wedrychowicz H."/>
        </authorList>
    </citation>
    <scope>NUCLEOTIDE SEQUENCE [LARGE SCALE GENOMIC DNA]</scope>
    <source>
        <strain evidence="3 4">DSM 22807</strain>
    </source>
</reference>
<feature type="domain" description="Acyltransferase 3" evidence="2">
    <location>
        <begin position="9"/>
        <end position="321"/>
    </location>
</feature>
<gene>
    <name evidence="3" type="ORF">SAMN05444337_0899</name>
</gene>
<dbReference type="Pfam" id="PF01757">
    <property type="entry name" value="Acyl_transf_3"/>
    <property type="match status" value="1"/>
</dbReference>
<dbReference type="GO" id="GO:0016747">
    <property type="term" value="F:acyltransferase activity, transferring groups other than amino-acyl groups"/>
    <property type="evidence" value="ECO:0007669"/>
    <property type="project" value="InterPro"/>
</dbReference>
<organism evidence="3 4">
    <name type="scientific">Flavobacterium haoranii</name>
    <dbReference type="NCBI Taxonomy" id="683124"/>
    <lineage>
        <taxon>Bacteria</taxon>
        <taxon>Pseudomonadati</taxon>
        <taxon>Bacteroidota</taxon>
        <taxon>Flavobacteriia</taxon>
        <taxon>Flavobacteriales</taxon>
        <taxon>Flavobacteriaceae</taxon>
        <taxon>Flavobacterium</taxon>
    </lineage>
</organism>
<evidence type="ECO:0000259" key="2">
    <source>
        <dbReference type="Pfam" id="PF01757"/>
    </source>
</evidence>
<proteinExistence type="predicted"/>
<protein>
    <submittedName>
        <fullName evidence="3">Peptidoglycan/LPS O-acetylase OafA/YrhL, contains acyltransferase and SGNH-hydrolase domains</fullName>
    </submittedName>
</protein>
<dbReference type="GO" id="GO:0016020">
    <property type="term" value="C:membrane"/>
    <property type="evidence" value="ECO:0007669"/>
    <property type="project" value="TreeGrafter"/>
</dbReference>
<dbReference type="RefSeq" id="WP_072782099.1">
    <property type="nucleotide sequence ID" value="NZ_FQZH01000001.1"/>
</dbReference>
<dbReference type="PANTHER" id="PTHR23028:SF53">
    <property type="entry name" value="ACYL_TRANSF_3 DOMAIN-CONTAINING PROTEIN"/>
    <property type="match status" value="1"/>
</dbReference>
<keyword evidence="1" id="KW-0812">Transmembrane</keyword>
<dbReference type="PANTHER" id="PTHR23028">
    <property type="entry name" value="ACETYLTRANSFERASE"/>
    <property type="match status" value="1"/>
</dbReference>
<keyword evidence="3" id="KW-0808">Transferase</keyword>
<dbReference type="InterPro" id="IPR050879">
    <property type="entry name" value="Acyltransferase_3"/>
</dbReference>